<sequence length="171" mass="18119">MARISGAASYVALEPETGVQLYSVRRLDLDGDMASLHRAANRLQGVAMPASASSAVRPGYDAFRMDITGVGPIHDGRDDALRPPRYTAVEPSGPEAQSDPLAQAGPSYDDPPPPYALPGQLPEVLPPSPPPAYSAEDAWLSHFVGPSAPPPDEERSAISRYLDAGYPRSDV</sequence>
<accession>A0A5E5AAB4</accession>
<evidence type="ECO:0000313" key="2">
    <source>
        <dbReference type="EMBL" id="VVE69812.1"/>
    </source>
</evidence>
<proteinExistence type="predicted"/>
<gene>
    <name evidence="2" type="ORF">PAN31117_03471</name>
</gene>
<name>A0A5E5AAB4_9BURK</name>
<keyword evidence="3" id="KW-1185">Reference proteome</keyword>
<evidence type="ECO:0000256" key="1">
    <source>
        <dbReference type="SAM" id="MobiDB-lite"/>
    </source>
</evidence>
<dbReference type="AlphaFoldDB" id="A0A5E5AAB4"/>
<dbReference type="Proteomes" id="UP000383122">
    <property type="component" value="Unassembled WGS sequence"/>
</dbReference>
<protein>
    <submittedName>
        <fullName evidence="2">Uncharacterized protein</fullName>
    </submittedName>
</protein>
<dbReference type="OrthoDB" id="8943323at2"/>
<evidence type="ECO:0000313" key="3">
    <source>
        <dbReference type="Proteomes" id="UP000383122"/>
    </source>
</evidence>
<dbReference type="RefSeq" id="WP_150739266.1">
    <property type="nucleotide sequence ID" value="NZ_CABPSP010000010.1"/>
</dbReference>
<organism evidence="2 3">
    <name type="scientific">Pandoraea anapnoica</name>
    <dbReference type="NCBI Taxonomy" id="2508301"/>
    <lineage>
        <taxon>Bacteria</taxon>
        <taxon>Pseudomonadati</taxon>
        <taxon>Pseudomonadota</taxon>
        <taxon>Betaproteobacteria</taxon>
        <taxon>Burkholderiales</taxon>
        <taxon>Burkholderiaceae</taxon>
        <taxon>Pandoraea</taxon>
    </lineage>
</organism>
<dbReference type="EMBL" id="CABPSP010000010">
    <property type="protein sequence ID" value="VVE69812.1"/>
    <property type="molecule type" value="Genomic_DNA"/>
</dbReference>
<reference evidence="2 3" key="1">
    <citation type="submission" date="2019-08" db="EMBL/GenBank/DDBJ databases">
        <authorList>
            <person name="Peeters C."/>
        </authorList>
    </citation>
    <scope>NUCLEOTIDE SEQUENCE [LARGE SCALE GENOMIC DNA]</scope>
    <source>
        <strain evidence="2 3">LMG 31117</strain>
    </source>
</reference>
<feature type="region of interest" description="Disordered" evidence="1">
    <location>
        <begin position="69"/>
        <end position="171"/>
    </location>
</feature>